<feature type="transmembrane region" description="Helical" evidence="1">
    <location>
        <begin position="86"/>
        <end position="109"/>
    </location>
</feature>
<reference evidence="2 3" key="1">
    <citation type="submission" date="2011-04" db="EMBL/GenBank/DDBJ databases">
        <authorList>
            <person name="Muzny D."/>
            <person name="Qin X."/>
            <person name="Deng J."/>
            <person name="Jiang H."/>
            <person name="Liu Y."/>
            <person name="Qu J."/>
            <person name="Song X.-Z."/>
            <person name="Zhang L."/>
            <person name="Thornton R."/>
            <person name="Coyle M."/>
            <person name="Francisco L."/>
            <person name="Jackson L."/>
            <person name="Javaid M."/>
            <person name="Korchina V."/>
            <person name="Kovar C."/>
            <person name="Mata R."/>
            <person name="Mathew T."/>
            <person name="Ngo R."/>
            <person name="Nguyen L."/>
            <person name="Nguyen N."/>
            <person name="Okwuonu G."/>
            <person name="Ongeri F."/>
            <person name="Pham C."/>
            <person name="Simmons D."/>
            <person name="Wilczek-Boney K."/>
            <person name="Hale W."/>
            <person name="Jakkamsetti A."/>
            <person name="Pham P."/>
            <person name="Ruth R."/>
            <person name="San Lucas F."/>
            <person name="Warren J."/>
            <person name="Zhang J."/>
            <person name="Zhao Z."/>
            <person name="Zhou C."/>
            <person name="Zhu D."/>
            <person name="Lee S."/>
            <person name="Bess C."/>
            <person name="Blankenburg K."/>
            <person name="Forbes L."/>
            <person name="Fu Q."/>
            <person name="Gubbala S."/>
            <person name="Hirani K."/>
            <person name="Jayaseelan J.C."/>
            <person name="Lara F."/>
            <person name="Munidasa M."/>
            <person name="Palculict T."/>
            <person name="Patil S."/>
            <person name="Pu L.-L."/>
            <person name="Saada N."/>
            <person name="Tang L."/>
            <person name="Weissenberger G."/>
            <person name="Zhu Y."/>
            <person name="Hemphill L."/>
            <person name="Shang Y."/>
            <person name="Youmans B."/>
            <person name="Ayvaz T."/>
            <person name="Ross M."/>
            <person name="Santibanez J."/>
            <person name="Aqrawi P."/>
            <person name="Gross S."/>
            <person name="Joshi V."/>
            <person name="Fowler G."/>
            <person name="Nazareth L."/>
            <person name="Reid J."/>
            <person name="Worley K."/>
            <person name="Petrosino J."/>
            <person name="Highlander S."/>
            <person name="Gibbs R."/>
        </authorList>
    </citation>
    <scope>NUCLEOTIDE SEQUENCE [LARGE SCALE GENOMIC DNA]</scope>
    <source>
        <strain evidence="2 3">ATCC 700821</strain>
    </source>
</reference>
<accession>F9DK73</accession>
<dbReference type="Proteomes" id="UP000004123">
    <property type="component" value="Unassembled WGS sequence"/>
</dbReference>
<proteinExistence type="predicted"/>
<keyword evidence="1" id="KW-0812">Transmembrane</keyword>
<keyword evidence="1" id="KW-0472">Membrane</keyword>
<evidence type="ECO:0000313" key="3">
    <source>
        <dbReference type="Proteomes" id="UP000004123"/>
    </source>
</evidence>
<protein>
    <submittedName>
        <fullName evidence="2">Uncharacterized protein</fullName>
    </submittedName>
</protein>
<feature type="transmembrane region" description="Helical" evidence="1">
    <location>
        <begin position="44"/>
        <end position="66"/>
    </location>
</feature>
<evidence type="ECO:0000256" key="1">
    <source>
        <dbReference type="SAM" id="Phobius"/>
    </source>
</evidence>
<dbReference type="AlphaFoldDB" id="F9DK73"/>
<sequence>MHSRNVRNVFVICVLHIRHVKVWFLRCKSMVFGVQKGGFYIAKVWFLFFECWVVAICLECFGNPFATFWQSVSNILAIRSQRNGNPFAAVGVRFIVPAYIYLPPILCVFG</sequence>
<gene>
    <name evidence="2" type="ORF">HMPREF9144_2065</name>
</gene>
<dbReference type="EMBL" id="AFPY01000104">
    <property type="protein sequence ID" value="EGQ14821.1"/>
    <property type="molecule type" value="Genomic_DNA"/>
</dbReference>
<comment type="caution">
    <text evidence="2">The sequence shown here is derived from an EMBL/GenBank/DDBJ whole genome shotgun (WGS) entry which is preliminary data.</text>
</comment>
<name>F9DK73_9BACT</name>
<dbReference type="HOGENOM" id="CLU_2168703_0_0_10"/>
<keyword evidence="1" id="KW-1133">Transmembrane helix</keyword>
<organism evidence="2 3">
    <name type="scientific">Prevotella pallens ATCC 700821</name>
    <dbReference type="NCBI Taxonomy" id="997353"/>
    <lineage>
        <taxon>Bacteria</taxon>
        <taxon>Pseudomonadati</taxon>
        <taxon>Bacteroidota</taxon>
        <taxon>Bacteroidia</taxon>
        <taxon>Bacteroidales</taxon>
        <taxon>Prevotellaceae</taxon>
        <taxon>Prevotella</taxon>
    </lineage>
</organism>
<evidence type="ECO:0000313" key="2">
    <source>
        <dbReference type="EMBL" id="EGQ14821.1"/>
    </source>
</evidence>